<evidence type="ECO:0000313" key="2">
    <source>
        <dbReference type="Proteomes" id="UP000663844"/>
    </source>
</evidence>
<sequence length="101" mass="11629">SAIIDFGIEDKKYTNQEKVLPSKAFHLVYTDNNNGIEDLVIEMASVCYTHSPKIIFKIETILNYMAQHCHSKIAIEMEKMKQNMIKQGSILLNQYVHPNES</sequence>
<protein>
    <submittedName>
        <fullName evidence="1">Uncharacterized protein</fullName>
    </submittedName>
</protein>
<feature type="non-terminal residue" evidence="1">
    <location>
        <position position="1"/>
    </location>
</feature>
<dbReference type="EMBL" id="CAJOAZ010019585">
    <property type="protein sequence ID" value="CAF4337994.1"/>
    <property type="molecule type" value="Genomic_DNA"/>
</dbReference>
<feature type="non-terminal residue" evidence="1">
    <location>
        <position position="101"/>
    </location>
</feature>
<organism evidence="1 2">
    <name type="scientific">Adineta steineri</name>
    <dbReference type="NCBI Taxonomy" id="433720"/>
    <lineage>
        <taxon>Eukaryota</taxon>
        <taxon>Metazoa</taxon>
        <taxon>Spiralia</taxon>
        <taxon>Gnathifera</taxon>
        <taxon>Rotifera</taxon>
        <taxon>Eurotatoria</taxon>
        <taxon>Bdelloidea</taxon>
        <taxon>Adinetida</taxon>
        <taxon>Adinetidae</taxon>
        <taxon>Adineta</taxon>
    </lineage>
</organism>
<gene>
    <name evidence="1" type="ORF">OXD698_LOCUS48069</name>
</gene>
<dbReference type="AlphaFoldDB" id="A0A820K953"/>
<name>A0A820K953_9BILA</name>
<evidence type="ECO:0000313" key="1">
    <source>
        <dbReference type="EMBL" id="CAF4337994.1"/>
    </source>
</evidence>
<dbReference type="Proteomes" id="UP000663844">
    <property type="component" value="Unassembled WGS sequence"/>
</dbReference>
<reference evidence="1" key="1">
    <citation type="submission" date="2021-02" db="EMBL/GenBank/DDBJ databases">
        <authorList>
            <person name="Nowell W R."/>
        </authorList>
    </citation>
    <scope>NUCLEOTIDE SEQUENCE</scope>
</reference>
<comment type="caution">
    <text evidence="1">The sequence shown here is derived from an EMBL/GenBank/DDBJ whole genome shotgun (WGS) entry which is preliminary data.</text>
</comment>
<proteinExistence type="predicted"/>
<accession>A0A820K953</accession>